<dbReference type="RefSeq" id="WP_091149610.1">
    <property type="nucleotide sequence ID" value="NZ_FNAI01000005.1"/>
</dbReference>
<dbReference type="Gene3D" id="3.30.530.80">
    <property type="match status" value="1"/>
</dbReference>
<feature type="chain" id="PRO_5011689450" description="DUF4468 domain-containing protein" evidence="1">
    <location>
        <begin position="20"/>
        <end position="199"/>
    </location>
</feature>
<dbReference type="InterPro" id="IPR027823">
    <property type="entry name" value="DUF4468"/>
</dbReference>
<protein>
    <recommendedName>
        <fullName evidence="2">DUF4468 domain-containing protein</fullName>
    </recommendedName>
</protein>
<evidence type="ECO:0000259" key="2">
    <source>
        <dbReference type="Pfam" id="PF14730"/>
    </source>
</evidence>
<proteinExistence type="predicted"/>
<dbReference type="STRING" id="1391627.SAMN05216464_1058"/>
<dbReference type="AlphaFoldDB" id="A0A1G7BHP0"/>
<evidence type="ECO:0000313" key="3">
    <source>
        <dbReference type="EMBL" id="SDE25956.1"/>
    </source>
</evidence>
<gene>
    <name evidence="3" type="ORF">SAMN05216464_1058</name>
</gene>
<keyword evidence="1" id="KW-0732">Signal</keyword>
<feature type="signal peptide" evidence="1">
    <location>
        <begin position="1"/>
        <end position="19"/>
    </location>
</feature>
<dbReference type="Proteomes" id="UP000199072">
    <property type="component" value="Unassembled WGS sequence"/>
</dbReference>
<dbReference type="Pfam" id="PF14730">
    <property type="entry name" value="DUF4468"/>
    <property type="match status" value="1"/>
</dbReference>
<feature type="domain" description="DUF4468" evidence="2">
    <location>
        <begin position="34"/>
        <end position="121"/>
    </location>
</feature>
<reference evidence="3 4" key="1">
    <citation type="submission" date="2016-10" db="EMBL/GenBank/DDBJ databases">
        <authorList>
            <person name="de Groot N.N."/>
        </authorList>
    </citation>
    <scope>NUCLEOTIDE SEQUENCE [LARGE SCALE GENOMIC DNA]</scope>
    <source>
        <strain evidence="3 4">47C3B</strain>
    </source>
</reference>
<keyword evidence="4" id="KW-1185">Reference proteome</keyword>
<sequence length="199" mass="22567">MKNLIIALTCILFAKTVSAQTDSLAFDENNKYIYYQTVEQAGLNKDTLYTRALYFIKKSVTGNKLKLSKADEVLGTLTGKGSFMITKKTLVLAGVGGEIDYSLRIEVKDAKYRYWFTDFVFIPYQRDRYGMDVPTPGVYIPLENAKRKIDAKDVAAYLDKILQNSRQVGSVLKSYMLKISSMPKPKADKAIKKISTKEW</sequence>
<evidence type="ECO:0000313" key="4">
    <source>
        <dbReference type="Proteomes" id="UP000199072"/>
    </source>
</evidence>
<accession>A0A1G7BHP0</accession>
<dbReference type="OrthoDB" id="794676at2"/>
<dbReference type="EMBL" id="FNAI01000005">
    <property type="protein sequence ID" value="SDE25956.1"/>
    <property type="molecule type" value="Genomic_DNA"/>
</dbReference>
<name>A0A1G7BHP0_9SPHI</name>
<evidence type="ECO:0000256" key="1">
    <source>
        <dbReference type="SAM" id="SignalP"/>
    </source>
</evidence>
<organism evidence="3 4">
    <name type="scientific">Mucilaginibacter pineti</name>
    <dbReference type="NCBI Taxonomy" id="1391627"/>
    <lineage>
        <taxon>Bacteria</taxon>
        <taxon>Pseudomonadati</taxon>
        <taxon>Bacteroidota</taxon>
        <taxon>Sphingobacteriia</taxon>
        <taxon>Sphingobacteriales</taxon>
        <taxon>Sphingobacteriaceae</taxon>
        <taxon>Mucilaginibacter</taxon>
    </lineage>
</organism>